<dbReference type="EMBL" id="AP018823">
    <property type="protein sequence ID" value="BBF85965.1"/>
    <property type="molecule type" value="Genomic_DNA"/>
</dbReference>
<feature type="transmembrane region" description="Helical" evidence="1">
    <location>
        <begin position="65"/>
        <end position="91"/>
    </location>
</feature>
<dbReference type="OrthoDB" id="8587176at2"/>
<sequence length="147" mass="16587">MESSADKLIIEAPHLLTPPQRFCSWFFTALGWLAWCYLWLPAMLWCWRVVQTGVLFDTSGRSGELITLGIYTLIGAFLGLTLVVWALSSYYKYKGSDRRKSRGDTHPQDVAEQLHIPLEVLLAGKDRKVMVVHHLPDGGVSRIEALS</sequence>
<keyword evidence="1" id="KW-0812">Transmembrane</keyword>
<dbReference type="AlphaFoldDB" id="A0A3G9GES3"/>
<evidence type="ECO:0000313" key="2">
    <source>
        <dbReference type="EMBL" id="BBF85965.1"/>
    </source>
</evidence>
<feature type="transmembrane region" description="Helical" evidence="1">
    <location>
        <begin position="22"/>
        <end position="45"/>
    </location>
</feature>
<dbReference type="Proteomes" id="UP000198290">
    <property type="component" value="Chromosome"/>
</dbReference>
<name>A0A3G9GES3_9NEIS</name>
<dbReference type="RefSeq" id="WP_089086170.1">
    <property type="nucleotide sequence ID" value="NZ_AP018823.1"/>
</dbReference>
<protein>
    <recommendedName>
        <fullName evidence="4">Poly-beta-1,6-N-acetyl-D-glucosamine biosynthesis protein PgaD</fullName>
    </recommendedName>
</protein>
<evidence type="ECO:0000313" key="3">
    <source>
        <dbReference type="Proteomes" id="UP000198290"/>
    </source>
</evidence>
<dbReference type="KEGG" id="amah:DLM_2351"/>
<gene>
    <name evidence="2" type="ORF">DLM_2351</name>
</gene>
<reference evidence="3" key="3">
    <citation type="journal article" date="2017" name="Plant Physiol. Biochem.">
        <title>Differential oxidative and antioxidative response of duckweed Lemna minor toward plant growth promoting/inhibiting bacteria.</title>
        <authorList>
            <person name="Ishizawa H."/>
            <person name="Kuroda M."/>
            <person name="Morikawa M."/>
            <person name="Ike M."/>
        </authorList>
    </citation>
    <scope>NUCLEOTIDE SEQUENCE [LARGE SCALE GENOMIC DNA]</scope>
    <source>
        <strain evidence="3">H3</strain>
    </source>
</reference>
<reference evidence="2 3" key="2">
    <citation type="journal article" date="2017" name="Genome Announc.">
        <title>Draft genome sequence of Aquitalea magnusonii strain H3, a plant growth-promoting bacterium of duckweed Lemna minor.</title>
        <authorList>
            <person name="Ishizawa H."/>
            <person name="Kuroda M."/>
            <person name="Ike M."/>
        </authorList>
    </citation>
    <scope>NUCLEOTIDE SEQUENCE [LARGE SCALE GENOMIC DNA]</scope>
    <source>
        <strain evidence="2 3">H3</strain>
    </source>
</reference>
<keyword evidence="3" id="KW-1185">Reference proteome</keyword>
<reference evidence="3" key="1">
    <citation type="journal article" date="2017" name="Biotechnol. Biofuels">
        <title>Evaluation of environmental bacterial communities as a factor affecting the growth of duckweed Lemna minor.</title>
        <authorList>
            <person name="Ishizawa H."/>
            <person name="Kuroda M."/>
            <person name="Morikawa M."/>
            <person name="Ike M."/>
        </authorList>
    </citation>
    <scope>NUCLEOTIDE SEQUENCE [LARGE SCALE GENOMIC DNA]</scope>
    <source>
        <strain evidence="3">H3</strain>
    </source>
</reference>
<proteinExistence type="predicted"/>
<dbReference type="InterPro" id="IPR023829">
    <property type="entry name" value="PGA_PgaD"/>
</dbReference>
<dbReference type="GO" id="GO:0043709">
    <property type="term" value="P:cell adhesion involved in single-species biofilm formation"/>
    <property type="evidence" value="ECO:0007669"/>
    <property type="project" value="InterPro"/>
</dbReference>
<keyword evidence="1" id="KW-0472">Membrane</keyword>
<evidence type="ECO:0008006" key="4">
    <source>
        <dbReference type="Google" id="ProtNLM"/>
    </source>
</evidence>
<organism evidence="2 3">
    <name type="scientific">Aquitalea magnusonii</name>
    <dbReference type="NCBI Taxonomy" id="332411"/>
    <lineage>
        <taxon>Bacteria</taxon>
        <taxon>Pseudomonadati</taxon>
        <taxon>Pseudomonadota</taxon>
        <taxon>Betaproteobacteria</taxon>
        <taxon>Neisseriales</taxon>
        <taxon>Chromobacteriaceae</taxon>
        <taxon>Aquitalea</taxon>
    </lineage>
</organism>
<evidence type="ECO:0000256" key="1">
    <source>
        <dbReference type="SAM" id="Phobius"/>
    </source>
</evidence>
<dbReference type="Pfam" id="PF13994">
    <property type="entry name" value="PgaD"/>
    <property type="match status" value="1"/>
</dbReference>
<dbReference type="NCBIfam" id="TIGR03940">
    <property type="entry name" value="PGA_PgaD"/>
    <property type="match status" value="1"/>
</dbReference>
<keyword evidence="1" id="KW-1133">Transmembrane helix</keyword>
<accession>A0A3G9GES3</accession>